<protein>
    <submittedName>
        <fullName evidence="1">Uncharacterized protein</fullName>
    </submittedName>
</protein>
<reference evidence="1 2" key="1">
    <citation type="submission" date="2021-02" db="EMBL/GenBank/DDBJ databases">
        <title>Alicyclobacillus curvatus sp. nov. and Alicyclobacillus mengziensis sp. nov., two acidophilic bacteria isolated from acid mine drainage.</title>
        <authorList>
            <person name="Huang Y."/>
        </authorList>
    </citation>
    <scope>NUCLEOTIDE SEQUENCE [LARGE SCALE GENOMIC DNA]</scope>
    <source>
        <strain evidence="1 2">S30H14</strain>
    </source>
</reference>
<evidence type="ECO:0000313" key="2">
    <source>
        <dbReference type="Proteomes" id="UP000663505"/>
    </source>
</evidence>
<proteinExistence type="predicted"/>
<accession>A0A9X7VUX9</accession>
<dbReference type="RefSeq" id="WP_206655038.1">
    <property type="nucleotide sequence ID" value="NZ_CP071182.1"/>
</dbReference>
<name>A0A9X7VUX9_9BACL</name>
<gene>
    <name evidence="1" type="ORF">JZ786_14020</name>
</gene>
<evidence type="ECO:0000313" key="1">
    <source>
        <dbReference type="EMBL" id="QSO45669.1"/>
    </source>
</evidence>
<keyword evidence="2" id="KW-1185">Reference proteome</keyword>
<dbReference type="KEGG" id="afx:JZ786_14020"/>
<dbReference type="AlphaFoldDB" id="A0A9X7VUX9"/>
<dbReference type="EMBL" id="CP071182">
    <property type="protein sequence ID" value="QSO45669.1"/>
    <property type="molecule type" value="Genomic_DNA"/>
</dbReference>
<sequence>MPEDVSDDDLQYLLFPEKAQVSSRKIPDCEYIHRELAKNGVTLSLLWSEYCEKCRLSQEIPLKYTQYCNYYRKYAATTKATMHIQRKPGEQLEVDWAGQTATLVDRDTGEAQ</sequence>
<organism evidence="1 2">
    <name type="scientific">Alicyclobacillus mengziensis</name>
    <dbReference type="NCBI Taxonomy" id="2931921"/>
    <lineage>
        <taxon>Bacteria</taxon>
        <taxon>Bacillati</taxon>
        <taxon>Bacillota</taxon>
        <taxon>Bacilli</taxon>
        <taxon>Bacillales</taxon>
        <taxon>Alicyclobacillaceae</taxon>
        <taxon>Alicyclobacillus</taxon>
    </lineage>
</organism>
<dbReference type="Proteomes" id="UP000663505">
    <property type="component" value="Chromosome"/>
</dbReference>